<accession>A0A9P4XRG8</accession>
<evidence type="ECO:0000313" key="3">
    <source>
        <dbReference type="Proteomes" id="UP000801864"/>
    </source>
</evidence>
<dbReference type="EMBL" id="QLNT01000001">
    <property type="protein sequence ID" value="KAF3077435.1"/>
    <property type="molecule type" value="Genomic_DNA"/>
</dbReference>
<protein>
    <submittedName>
        <fullName evidence="2">Uncharacterized protein</fullName>
    </submittedName>
</protein>
<gene>
    <name evidence="2" type="ORF">CFAM422_000503</name>
</gene>
<evidence type="ECO:0000313" key="2">
    <source>
        <dbReference type="EMBL" id="KAF3077435.1"/>
    </source>
</evidence>
<dbReference type="Proteomes" id="UP000801864">
    <property type="component" value="Unassembled WGS sequence"/>
</dbReference>
<sequence>MEEDNQRTSIKVGTDDSPNERRWRVEQAGPDLSSHSGAVPIRACGVHQQFGCFFMRAKGEREDERDSDGKIPWVDRIEAISRRECGGCNPLQPAAVGTAFVPLRRWTYAGLTCRRLGGALPGTQPSLTTGILPIIEDEDEFHWYCDTIVLSGNNPNQVVAT</sequence>
<dbReference type="AlphaFoldDB" id="A0A9P4XRG8"/>
<keyword evidence="3" id="KW-1185">Reference proteome</keyword>
<evidence type="ECO:0000256" key="1">
    <source>
        <dbReference type="SAM" id="MobiDB-lite"/>
    </source>
</evidence>
<proteinExistence type="predicted"/>
<name>A0A9P4XRG8_9HYPO</name>
<comment type="caution">
    <text evidence="2">The sequence shown here is derived from an EMBL/GenBank/DDBJ whole genome shotgun (WGS) entry which is preliminary data.</text>
</comment>
<organism evidence="2 3">
    <name type="scientific">Trichoderma lentiforme</name>
    <dbReference type="NCBI Taxonomy" id="1567552"/>
    <lineage>
        <taxon>Eukaryota</taxon>
        <taxon>Fungi</taxon>
        <taxon>Dikarya</taxon>
        <taxon>Ascomycota</taxon>
        <taxon>Pezizomycotina</taxon>
        <taxon>Sordariomycetes</taxon>
        <taxon>Hypocreomycetidae</taxon>
        <taxon>Hypocreales</taxon>
        <taxon>Hypocreaceae</taxon>
        <taxon>Trichoderma</taxon>
    </lineage>
</organism>
<feature type="region of interest" description="Disordered" evidence="1">
    <location>
        <begin position="1"/>
        <end position="34"/>
    </location>
</feature>
<reference evidence="2 3" key="1">
    <citation type="submission" date="2018-06" db="EMBL/GenBank/DDBJ databases">
        <title>Genome analysis of cellulolytic fungus Trichoderma lentiforme CFAM-422.</title>
        <authorList>
            <person name="Steindorff A.S."/>
            <person name="Formighieri E.F."/>
            <person name="Midorikawa G.E.O."/>
            <person name="Tamietti M.S."/>
            <person name="Ramos E.Z."/>
            <person name="Silva A.S."/>
            <person name="Bon E.P.S."/>
            <person name="Mendes T.D."/>
            <person name="Damaso M.C.T."/>
            <person name="Favaro L.C.L."/>
        </authorList>
    </citation>
    <scope>NUCLEOTIDE SEQUENCE [LARGE SCALE GENOMIC DNA]</scope>
    <source>
        <strain evidence="2 3">CFAM-422</strain>
    </source>
</reference>